<protein>
    <submittedName>
        <fullName evidence="2">C6 transcription factor</fullName>
    </submittedName>
</protein>
<evidence type="ECO:0000256" key="1">
    <source>
        <dbReference type="SAM" id="MobiDB-lite"/>
    </source>
</evidence>
<evidence type="ECO:0000313" key="2">
    <source>
        <dbReference type="EMBL" id="KID82255.1"/>
    </source>
</evidence>
<feature type="region of interest" description="Disordered" evidence="1">
    <location>
        <begin position="477"/>
        <end position="512"/>
    </location>
</feature>
<dbReference type="Proteomes" id="UP000031192">
    <property type="component" value="Unassembled WGS sequence"/>
</dbReference>
<dbReference type="PANTHER" id="PTHR47785:SF5">
    <property type="entry name" value="ZN(II)2CYS6 TRANSCRIPTION FACTOR (EUROFUNG)"/>
    <property type="match status" value="1"/>
</dbReference>
<sequence length="525" mass="59539">MALGSIAKPMETRLEPFESTSRSVSGDDEKPRQQAELYYQYALRRIGMIGGSLTACQCHFLNGIYLLYTLRPVQAWQAFFHASSLYTVYLKSRAAAQQIGAGHYHDDVLMGDESCSGEKLRCCLEQRLYWSCIKSESEICTEVNLPRSELGKMEYPYLFPSPPTPKSVDGLHDTHDMGAVGMLAPTALLSVDDATEQQDFKTLHEHSWFSYLSNIALLRISSRVDDEFYTKPPSLWASMNLLDMANTAWDLEKQLLQWQHTLPSSISCFGEPASLSTVTELQLATWLHCTSVRLRMYRPFLYRLALQQGHDWPLADTLKQFADKAVVLSLNPLHTLGLQHRHAGSWFRCRESASRVLILICARKIGLVSKMGLEQQVQDMLGICLAHLRFWEEEAEDIRRGITNSVDTTGLVRFELNQICNHDLTKSQDSSVCRFQIQLLFRLRLRTRFISKYHFSRVQPSLAGAFCISARSSARHDTENAEDGDAVGTLNSKDPPSRPLTPSIPDRTNYGRSQAYLHDMTQTHC</sequence>
<dbReference type="OrthoDB" id="4356994at2759"/>
<accession>A0A0B4G6F8</accession>
<proteinExistence type="predicted"/>
<gene>
    <name evidence="2" type="ORF">MGU_10419</name>
</gene>
<dbReference type="CDD" id="cd12148">
    <property type="entry name" value="fungal_TF_MHR"/>
    <property type="match status" value="1"/>
</dbReference>
<reference evidence="2 3" key="1">
    <citation type="journal article" date="2014" name="Proc. Natl. Acad. Sci. U.S.A.">
        <title>Trajectory and genomic determinants of fungal-pathogen speciation and host adaptation.</title>
        <authorList>
            <person name="Hu X."/>
            <person name="Xiao G."/>
            <person name="Zheng P."/>
            <person name="Shang Y."/>
            <person name="Su Y."/>
            <person name="Zhang X."/>
            <person name="Liu X."/>
            <person name="Zhan S."/>
            <person name="St Leger R.J."/>
            <person name="Wang C."/>
        </authorList>
    </citation>
    <scope>NUCLEOTIDE SEQUENCE [LARGE SCALE GENOMIC DNA]</scope>
    <source>
        <strain evidence="2 3">ARSEF 977</strain>
    </source>
</reference>
<organism evidence="2 3">
    <name type="scientific">Metarhizium guizhouense (strain ARSEF 977)</name>
    <dbReference type="NCBI Taxonomy" id="1276136"/>
    <lineage>
        <taxon>Eukaryota</taxon>
        <taxon>Fungi</taxon>
        <taxon>Dikarya</taxon>
        <taxon>Ascomycota</taxon>
        <taxon>Pezizomycotina</taxon>
        <taxon>Sordariomycetes</taxon>
        <taxon>Hypocreomycetidae</taxon>
        <taxon>Hypocreales</taxon>
        <taxon>Clavicipitaceae</taxon>
        <taxon>Metarhizium</taxon>
    </lineage>
</organism>
<comment type="caution">
    <text evidence="2">The sequence shown here is derived from an EMBL/GenBank/DDBJ whole genome shotgun (WGS) entry which is preliminary data.</text>
</comment>
<dbReference type="EMBL" id="AZNH01000095">
    <property type="protein sequence ID" value="KID82255.1"/>
    <property type="molecule type" value="Genomic_DNA"/>
</dbReference>
<dbReference type="HOGENOM" id="CLU_004835_7_0_1"/>
<name>A0A0B4G6F8_METGA</name>
<dbReference type="InterPro" id="IPR053181">
    <property type="entry name" value="EcdB-like_regulator"/>
</dbReference>
<dbReference type="AlphaFoldDB" id="A0A0B4G6F8"/>
<dbReference type="PANTHER" id="PTHR47785">
    <property type="entry name" value="ZN(II)2CYS6 TRANSCRIPTION FACTOR (EUROFUNG)-RELATED-RELATED"/>
    <property type="match status" value="1"/>
</dbReference>
<keyword evidence="3" id="KW-1185">Reference proteome</keyword>
<evidence type="ECO:0000313" key="3">
    <source>
        <dbReference type="Proteomes" id="UP000031192"/>
    </source>
</evidence>